<proteinExistence type="predicted"/>
<evidence type="ECO:0000313" key="2">
    <source>
        <dbReference type="Proteomes" id="UP001150603"/>
    </source>
</evidence>
<protein>
    <submittedName>
        <fullName evidence="1">Uncharacterized protein</fullName>
    </submittedName>
</protein>
<reference evidence="1" key="1">
    <citation type="submission" date="2022-07" db="EMBL/GenBank/DDBJ databases">
        <title>Phylogenomic reconstructions and comparative analyses of Kickxellomycotina fungi.</title>
        <authorList>
            <person name="Reynolds N.K."/>
            <person name="Stajich J.E."/>
            <person name="Barry K."/>
            <person name="Grigoriev I.V."/>
            <person name="Crous P."/>
            <person name="Smith M.E."/>
        </authorList>
    </citation>
    <scope>NUCLEOTIDE SEQUENCE</scope>
    <source>
        <strain evidence="1">NRRL 5244</strain>
    </source>
</reference>
<accession>A0ACC1J3J8</accession>
<organism evidence="1 2">
    <name type="scientific">Linderina macrospora</name>
    <dbReference type="NCBI Taxonomy" id="4868"/>
    <lineage>
        <taxon>Eukaryota</taxon>
        <taxon>Fungi</taxon>
        <taxon>Fungi incertae sedis</taxon>
        <taxon>Zoopagomycota</taxon>
        <taxon>Kickxellomycotina</taxon>
        <taxon>Kickxellomycetes</taxon>
        <taxon>Kickxellales</taxon>
        <taxon>Kickxellaceae</taxon>
        <taxon>Linderina</taxon>
    </lineage>
</organism>
<sequence length="115" mass="12303">MTGLQDSEAEVRSNSAYGVGVLIEAATIDASPYFNDVLKAVYPLLRQSGNPNNSNDNAAGCVARLIVENADAVPLADVLPVWIAALPIKGDHLEDIAVYDAVCHLLKNKRAQVSW</sequence>
<name>A0ACC1J3J8_9FUNG</name>
<keyword evidence="2" id="KW-1185">Reference proteome</keyword>
<gene>
    <name evidence="1" type="ORF">FBU59_005153</name>
</gene>
<comment type="caution">
    <text evidence="1">The sequence shown here is derived from an EMBL/GenBank/DDBJ whole genome shotgun (WGS) entry which is preliminary data.</text>
</comment>
<dbReference type="Proteomes" id="UP001150603">
    <property type="component" value="Unassembled WGS sequence"/>
</dbReference>
<dbReference type="EMBL" id="JANBPW010003986">
    <property type="protein sequence ID" value="KAJ1936137.1"/>
    <property type="molecule type" value="Genomic_DNA"/>
</dbReference>
<evidence type="ECO:0000313" key="1">
    <source>
        <dbReference type="EMBL" id="KAJ1936137.1"/>
    </source>
</evidence>